<evidence type="ECO:0000313" key="1">
    <source>
        <dbReference type="EMBL" id="QDT39104.1"/>
    </source>
</evidence>
<accession>A0A517R5E3</accession>
<reference evidence="1 2" key="1">
    <citation type="submission" date="2019-02" db="EMBL/GenBank/DDBJ databases">
        <title>Deep-cultivation of Planctomycetes and their phenomic and genomic characterization uncovers novel biology.</title>
        <authorList>
            <person name="Wiegand S."/>
            <person name="Jogler M."/>
            <person name="Boedeker C."/>
            <person name="Pinto D."/>
            <person name="Vollmers J."/>
            <person name="Rivas-Marin E."/>
            <person name="Kohn T."/>
            <person name="Peeters S.H."/>
            <person name="Heuer A."/>
            <person name="Rast P."/>
            <person name="Oberbeckmann S."/>
            <person name="Bunk B."/>
            <person name="Jeske O."/>
            <person name="Meyerdierks A."/>
            <person name="Storesund J.E."/>
            <person name="Kallscheuer N."/>
            <person name="Luecker S."/>
            <person name="Lage O.M."/>
            <person name="Pohl T."/>
            <person name="Merkel B.J."/>
            <person name="Hornburger P."/>
            <person name="Mueller R.-W."/>
            <person name="Bruemmer F."/>
            <person name="Labrenz M."/>
            <person name="Spormann A.M."/>
            <person name="Op den Camp H."/>
            <person name="Overmann J."/>
            <person name="Amann R."/>
            <person name="Jetten M.S.M."/>
            <person name="Mascher T."/>
            <person name="Medema M.H."/>
            <person name="Devos D.P."/>
            <person name="Kaster A.-K."/>
            <person name="Ovreas L."/>
            <person name="Rohde M."/>
            <person name="Galperin M.Y."/>
            <person name="Jogler C."/>
        </authorList>
    </citation>
    <scope>NUCLEOTIDE SEQUENCE [LARGE SCALE GENOMIC DNA]</scope>
    <source>
        <strain evidence="1 2">Pan189</strain>
    </source>
</reference>
<proteinExistence type="predicted"/>
<dbReference type="AlphaFoldDB" id="A0A517R5E3"/>
<gene>
    <name evidence="1" type="ORF">Pan189_35060</name>
</gene>
<dbReference type="Proteomes" id="UP000317318">
    <property type="component" value="Chromosome"/>
</dbReference>
<dbReference type="EMBL" id="CP036268">
    <property type="protein sequence ID" value="QDT39104.1"/>
    <property type="molecule type" value="Genomic_DNA"/>
</dbReference>
<dbReference type="RefSeq" id="WP_310820677.1">
    <property type="nucleotide sequence ID" value="NZ_CP036268.1"/>
</dbReference>
<sequence length="73" mass="8390">MSTNASDELIEKVFELPEEQRAALAARLLDSLGDEPAEEVREAWRTEIAERLERYHNGETKAVPLEEAWPRIL</sequence>
<dbReference type="KEGG" id="svp:Pan189_35060"/>
<evidence type="ECO:0000313" key="2">
    <source>
        <dbReference type="Proteomes" id="UP000317318"/>
    </source>
</evidence>
<dbReference type="NCBIfam" id="TIGR02574">
    <property type="entry name" value="stabl_TIGR02574"/>
    <property type="match status" value="1"/>
</dbReference>
<keyword evidence="2" id="KW-1185">Reference proteome</keyword>
<protein>
    <submittedName>
        <fullName evidence="1">Addiction module component</fullName>
    </submittedName>
</protein>
<dbReference type="InterPro" id="IPR013406">
    <property type="entry name" value="CHP02574_addiction_mod"/>
</dbReference>
<organism evidence="1 2">
    <name type="scientific">Stratiformator vulcanicus</name>
    <dbReference type="NCBI Taxonomy" id="2527980"/>
    <lineage>
        <taxon>Bacteria</taxon>
        <taxon>Pseudomonadati</taxon>
        <taxon>Planctomycetota</taxon>
        <taxon>Planctomycetia</taxon>
        <taxon>Planctomycetales</taxon>
        <taxon>Planctomycetaceae</taxon>
        <taxon>Stratiformator</taxon>
    </lineage>
</organism>
<name>A0A517R5E3_9PLAN</name>
<dbReference type="Pfam" id="PF09720">
    <property type="entry name" value="Unstab_antitox"/>
    <property type="match status" value="1"/>
</dbReference>